<proteinExistence type="predicted"/>
<gene>
    <name evidence="2" type="ORF">SMIDD28_02062</name>
</gene>
<name>A0A139Q250_STRMT</name>
<dbReference type="PATRIC" id="fig|28037.234.peg.2152"/>
<dbReference type="OrthoDB" id="9768004at2"/>
<organism evidence="2 3">
    <name type="scientific">Streptococcus mitis</name>
    <dbReference type="NCBI Taxonomy" id="28037"/>
    <lineage>
        <taxon>Bacteria</taxon>
        <taxon>Bacillati</taxon>
        <taxon>Bacillota</taxon>
        <taxon>Bacilli</taxon>
        <taxon>Lactobacillales</taxon>
        <taxon>Streptococcaceae</taxon>
        <taxon>Streptococcus</taxon>
        <taxon>Streptococcus mitis group</taxon>
    </lineage>
</organism>
<sequence>MEIKIYRYVIEQFILELQRNYPKKMFGYFLSDNNDNIASSFYIFDSDDRQNEENSERFIKLGKYYENNVNAGFVSSMEETFRFEQHLMTNNLKKLGVFHVHLRHPAIFSIVDKELHPSPNLWHLIISMRNFHKPSLSVFEVTKDWFEERELVVIDSLDSRVSNFKEKTEFYFVNTILNSIGNQSREAQISVLSELLSTPGLPHEVLVEILIYCKNKKEPDIQRLYSTWKEMNKVEVDLNYSKVSNTRMISNTPITNFQYKQVFPEHIFDDEYKDFPVVNISWYSAKLFSEITGTSLLTEEIWTKYCDDKVGENFWEHYNPELMEVAVYSENSNNKLHKVGTKKSNQFGLFDMQGNAWEWCESEKNSIAPTKGGSYLAFPEMCRQIVSQFELKDFFAKDITFRVMKEGKYEI</sequence>
<dbReference type="InterPro" id="IPR051043">
    <property type="entry name" value="Sulfatase_Mod_Factor_Kinase"/>
</dbReference>
<feature type="domain" description="Sulfatase-modifying factor enzyme-like" evidence="1">
    <location>
        <begin position="265"/>
        <end position="404"/>
    </location>
</feature>
<dbReference type="Proteomes" id="UP000070136">
    <property type="component" value="Unassembled WGS sequence"/>
</dbReference>
<dbReference type="InterPro" id="IPR016187">
    <property type="entry name" value="CTDL_fold"/>
</dbReference>
<dbReference type="EMBL" id="LQOA01000054">
    <property type="protein sequence ID" value="KXT96615.1"/>
    <property type="molecule type" value="Genomic_DNA"/>
</dbReference>
<protein>
    <recommendedName>
        <fullName evidence="1">Sulfatase-modifying factor enzyme-like domain-containing protein</fullName>
    </recommendedName>
</protein>
<dbReference type="PANTHER" id="PTHR23150">
    <property type="entry name" value="SULFATASE MODIFYING FACTOR 1, 2"/>
    <property type="match status" value="1"/>
</dbReference>
<dbReference type="Gene3D" id="3.90.1580.10">
    <property type="entry name" value="paralog of FGE (formylglycine-generating enzyme)"/>
    <property type="match status" value="1"/>
</dbReference>
<dbReference type="Pfam" id="PF03781">
    <property type="entry name" value="FGE-sulfatase"/>
    <property type="match status" value="1"/>
</dbReference>
<comment type="caution">
    <text evidence="2">The sequence shown here is derived from an EMBL/GenBank/DDBJ whole genome shotgun (WGS) entry which is preliminary data.</text>
</comment>
<reference evidence="2 3" key="1">
    <citation type="submission" date="2016-01" db="EMBL/GenBank/DDBJ databases">
        <title>Highly variable Streptococcus oralis are common among viridans streptococci isolated from primates.</title>
        <authorList>
            <person name="Denapaite D."/>
            <person name="Rieger M."/>
            <person name="Koendgen S."/>
            <person name="Brueckner R."/>
            <person name="Ochigava I."/>
            <person name="Kappeler P."/>
            <person name="Maetz-Rensing K."/>
            <person name="Leendertz F."/>
            <person name="Hakenbeck R."/>
        </authorList>
    </citation>
    <scope>NUCLEOTIDE SEQUENCE [LARGE SCALE GENOMIC DNA]</scope>
    <source>
        <strain evidence="2 3">DD28</strain>
    </source>
</reference>
<dbReference type="SUPFAM" id="SSF102712">
    <property type="entry name" value="JAB1/MPN domain"/>
    <property type="match status" value="1"/>
</dbReference>
<dbReference type="InterPro" id="IPR005532">
    <property type="entry name" value="SUMF_dom"/>
</dbReference>
<dbReference type="RefSeq" id="WP_061425876.1">
    <property type="nucleotide sequence ID" value="NZ_KQ970266.1"/>
</dbReference>
<evidence type="ECO:0000313" key="3">
    <source>
        <dbReference type="Proteomes" id="UP000070136"/>
    </source>
</evidence>
<dbReference type="InterPro" id="IPR042095">
    <property type="entry name" value="SUMF_sf"/>
</dbReference>
<dbReference type="Gene3D" id="3.40.140.10">
    <property type="entry name" value="Cytidine Deaminase, domain 2"/>
    <property type="match status" value="1"/>
</dbReference>
<accession>A0A139Q250</accession>
<evidence type="ECO:0000313" key="2">
    <source>
        <dbReference type="EMBL" id="KXT96615.1"/>
    </source>
</evidence>
<dbReference type="PANTHER" id="PTHR23150:SF19">
    <property type="entry name" value="FORMYLGLYCINE-GENERATING ENZYME"/>
    <property type="match status" value="1"/>
</dbReference>
<dbReference type="AlphaFoldDB" id="A0A139Q250"/>
<evidence type="ECO:0000259" key="1">
    <source>
        <dbReference type="Pfam" id="PF03781"/>
    </source>
</evidence>
<dbReference type="SUPFAM" id="SSF56436">
    <property type="entry name" value="C-type lectin-like"/>
    <property type="match status" value="1"/>
</dbReference>
<dbReference type="GO" id="GO:0120147">
    <property type="term" value="F:formylglycine-generating oxidase activity"/>
    <property type="evidence" value="ECO:0007669"/>
    <property type="project" value="TreeGrafter"/>
</dbReference>